<feature type="region of interest" description="Disordered" evidence="1">
    <location>
        <begin position="92"/>
        <end position="117"/>
    </location>
</feature>
<organism evidence="2 3">
    <name type="scientific">Caballeronia choica</name>
    <dbReference type="NCBI Taxonomy" id="326476"/>
    <lineage>
        <taxon>Bacteria</taxon>
        <taxon>Pseudomonadati</taxon>
        <taxon>Pseudomonadota</taxon>
        <taxon>Betaproteobacteria</taxon>
        <taxon>Burkholderiales</taxon>
        <taxon>Burkholderiaceae</taxon>
        <taxon>Caballeronia</taxon>
    </lineage>
</organism>
<proteinExistence type="predicted"/>
<dbReference type="AlphaFoldDB" id="A0A158KBS7"/>
<protein>
    <submittedName>
        <fullName evidence="2">Uncharacterized protein</fullName>
    </submittedName>
</protein>
<name>A0A158KBS7_9BURK</name>
<dbReference type="EMBL" id="FCON02000075">
    <property type="protein sequence ID" value="SAL77990.1"/>
    <property type="molecule type" value="Genomic_DNA"/>
</dbReference>
<evidence type="ECO:0000313" key="3">
    <source>
        <dbReference type="Proteomes" id="UP000054770"/>
    </source>
</evidence>
<evidence type="ECO:0000256" key="1">
    <source>
        <dbReference type="SAM" id="MobiDB-lite"/>
    </source>
</evidence>
<comment type="caution">
    <text evidence="2">The sequence shown here is derived from an EMBL/GenBank/DDBJ whole genome shotgun (WGS) entry which is preliminary data.</text>
</comment>
<accession>A0A158KBS7</accession>
<dbReference type="Proteomes" id="UP000054770">
    <property type="component" value="Unassembled WGS sequence"/>
</dbReference>
<reference evidence="2" key="1">
    <citation type="submission" date="2016-01" db="EMBL/GenBank/DDBJ databases">
        <authorList>
            <person name="Peeters C."/>
        </authorList>
    </citation>
    <scope>NUCLEOTIDE SEQUENCE [LARGE SCALE GENOMIC DNA]</scope>
    <source>
        <strain evidence="2">LMG 22940</strain>
    </source>
</reference>
<gene>
    <name evidence="2" type="ORF">AWB68_05321</name>
</gene>
<sequence>MSSVRCRVAEMVTSTMKKKKTETTGSLLPSAMADVELQHIERALAQLRTMSDQSSGTLNVEYWRERLSAVIAGHALVPAQKRRIDALRATLDGVGKGPRDTKPGRRRTTNRLWAKAA</sequence>
<keyword evidence="3" id="KW-1185">Reference proteome</keyword>
<evidence type="ECO:0000313" key="2">
    <source>
        <dbReference type="EMBL" id="SAL77990.1"/>
    </source>
</evidence>